<dbReference type="Proteomes" id="UP000078387">
    <property type="component" value="Unassembled WGS sequence"/>
</dbReference>
<dbReference type="SUPFAM" id="SSF48403">
    <property type="entry name" value="Ankyrin repeat"/>
    <property type="match status" value="1"/>
</dbReference>
<reference evidence="2 3" key="1">
    <citation type="submission" date="2016-05" db="EMBL/GenBank/DDBJ databases">
        <title>First whole genome sequencing of Entamoeba histolytica HM1:IMSS-clone-6.</title>
        <authorList>
            <person name="Mukherjee Avik.K."/>
            <person name="Izumyama S."/>
            <person name="Nakada-Tsukui K."/>
            <person name="Nozaki T."/>
        </authorList>
    </citation>
    <scope>NUCLEOTIDE SEQUENCE [LARGE SCALE GENOMIC DNA]</scope>
    <source>
        <strain evidence="2 3">HM1:IMSS clone 6</strain>
    </source>
</reference>
<sequence>MTLKEKDMTVKDYIFQNNQNVIRKMRKKDLLKADTVECQVAGAIFGIKEVYSVNQCVEDSKLRKILFHNGHINLINFSSEVKIDADKRPFQYCALFLAPRVNNHFYFEEGKTFCTKKLSIKSPTVIEFVPLKGCLFGLQICREKTNETITIKSNGIILSSFTEEIIQPVHQNSALGIKLDMKSIEVYVNGKSQKQLEFIGTEFTLKYDNLLPSILDINDGIFPYRYNYGPTTPIYIQMLENSDLAQLPVRLFQFLPNDFETDFAAIIYSHNTNFLKELLRKTGKPKFCFKKENCLIAACQVGDIDGYQFVLGDNKSNTLLLYNLVYDLLLGEITLNKKIILFDIIKKESNKISLSKALEIIGLIGDIELFDELYQIYLNTKKTKSPFILPFDKILKNCVIANQNSLFSYICSLPEIMDLSSPSIKLVVESILTFGTTQLLTEFMNSCQISDLRGTVITIIDTTNSEVIKKAIELGSSFNETLFSSISTNFNLFKTVIELDPSKINSFNGSDTLLHYAVNKKNEEAVKYIISKGVDTESKNKDGIIASQLCDINSCILKLLQKRPISYSLSDDIEDYNGVDCNYQLFKKDGEVYGFWINKETISYGLFKNKKFISVVQKKLPNEYDWENFVIEKTQFSDNKLYIINRVNKTIIVRWDLQNNLSVIEPIDILMNEWNYCIFNDTLILLSQQPDNPNNKILYQAKLTNFAPFVKLINSSIKTSSDILINVNGYVAVLDIDEEVIVEGVNERKILGLRKLKDAVSIFNGIEWIHKQFSVVDKISNEIIRKVIYSDRYIYVLCQGKKHVLIDLFTEMIFDMRTAIDVTYKNRDLISLTDDLIIGDSIFSSEEVPKFSQSIYFLMSLIYDADVFTIMCIDGNIYYELFLVKMLPFFKDLINKKILVTKVHLKKSVVIPLISMMISGTTCFGNNVVLEQQINILLTELANNIPDKNEKEKIIDDIRKIGGEELVKMYCVPFSQWQELHRLNENEGNIVIIIDGKKYKTYKAMLACLFPILKQVIYEEECKEIVIKDPLMKKVLPYLNDLEHKNWREEFFTSYITKHIE</sequence>
<dbReference type="VEuPathDB" id="AmoebaDB:EHI_163730"/>
<evidence type="ECO:0000313" key="3">
    <source>
        <dbReference type="Proteomes" id="UP000078387"/>
    </source>
</evidence>
<dbReference type="PROSITE" id="PS50088">
    <property type="entry name" value="ANK_REPEAT"/>
    <property type="match status" value="1"/>
</dbReference>
<dbReference type="InterPro" id="IPR036770">
    <property type="entry name" value="Ankyrin_rpt-contain_sf"/>
</dbReference>
<dbReference type="InterPro" id="IPR002110">
    <property type="entry name" value="Ankyrin_rpt"/>
</dbReference>
<name>A0A175JRG2_ENTHI</name>
<organism evidence="2 3">
    <name type="scientific">Entamoeba histolytica</name>
    <dbReference type="NCBI Taxonomy" id="5759"/>
    <lineage>
        <taxon>Eukaryota</taxon>
        <taxon>Amoebozoa</taxon>
        <taxon>Evosea</taxon>
        <taxon>Archamoebae</taxon>
        <taxon>Mastigamoebida</taxon>
        <taxon>Entamoebidae</taxon>
        <taxon>Entamoeba</taxon>
    </lineage>
</organism>
<dbReference type="EMBL" id="BDEQ01000001">
    <property type="protein sequence ID" value="GAT96018.1"/>
    <property type="molecule type" value="Genomic_DNA"/>
</dbReference>
<dbReference type="PROSITE" id="PS50297">
    <property type="entry name" value="ANK_REP_REGION"/>
    <property type="match status" value="1"/>
</dbReference>
<dbReference type="eggNOG" id="ENOG502R9X7">
    <property type="taxonomic scope" value="Eukaryota"/>
</dbReference>
<evidence type="ECO:0000313" key="2">
    <source>
        <dbReference type="EMBL" id="GAT96018.1"/>
    </source>
</evidence>
<dbReference type="Gene3D" id="1.25.40.20">
    <property type="entry name" value="Ankyrin repeat-containing domain"/>
    <property type="match status" value="1"/>
</dbReference>
<dbReference type="VEuPathDB" id="AmoebaDB:KM1_133720"/>
<keyword evidence="1" id="KW-0040">ANK repeat</keyword>
<accession>A0A175JRG2</accession>
<dbReference type="AlphaFoldDB" id="A0A175JRG2"/>
<comment type="caution">
    <text evidence="2">The sequence shown here is derived from an EMBL/GenBank/DDBJ whole genome shotgun (WGS) entry which is preliminary data.</text>
</comment>
<feature type="repeat" description="ANK" evidence="1">
    <location>
        <begin position="509"/>
        <end position="541"/>
    </location>
</feature>
<proteinExistence type="predicted"/>
<dbReference type="VEuPathDB" id="AmoebaDB:EHI7A_071400"/>
<gene>
    <name evidence="2" type="ORF">CL6EHI_163730</name>
</gene>
<dbReference type="VEuPathDB" id="AmoebaDB:EHI5A_091390"/>
<evidence type="ECO:0000256" key="1">
    <source>
        <dbReference type="PROSITE-ProRule" id="PRU00023"/>
    </source>
</evidence>
<protein>
    <submittedName>
        <fullName evidence="2">Uncharacterized protein</fullName>
    </submittedName>
</protein>
<dbReference type="VEuPathDB" id="AmoebaDB:EHI8A_072750"/>